<sequence length="285" mass="32581">MKIVKYISIIMSVVCLASCDKHEIEYMADPLVEDMAEFQLHYFVPVIADAANYIYKVDINGRTFANSTTPLTTYNAVPSVGVGRFFAEKAGKIDIKLYMSTALNLVYTKSVDLTPGKWNIFVYDFDKDPIVFDNGYPYETVVTNNTGEVCWVKFYNFLYERGGIPTDLKLQYQYQYTMDINTKQKSEWLNVGSPVGFGETTGWQRIPVIKEVYISQGSARIDYKIRVQDENENYVNDLLLTNTNGTAFVAYGDYWTATIGRRYHHIFGGYRAQLPIASVRQFVAQ</sequence>
<gene>
    <name evidence="1" type="ORF">EZS27_015925</name>
</gene>
<name>A0A5J4RQE5_9ZZZZ</name>
<reference evidence="1" key="1">
    <citation type="submission" date="2019-03" db="EMBL/GenBank/DDBJ databases">
        <title>Single cell metagenomics reveals metabolic interactions within the superorganism composed of flagellate Streblomastix strix and complex community of Bacteroidetes bacteria on its surface.</title>
        <authorList>
            <person name="Treitli S.C."/>
            <person name="Kolisko M."/>
            <person name="Husnik F."/>
            <person name="Keeling P."/>
            <person name="Hampl V."/>
        </authorList>
    </citation>
    <scope>NUCLEOTIDE SEQUENCE</scope>
    <source>
        <strain evidence="1">STM</strain>
    </source>
</reference>
<accession>A0A5J4RQE5</accession>
<organism evidence="1">
    <name type="scientific">termite gut metagenome</name>
    <dbReference type="NCBI Taxonomy" id="433724"/>
    <lineage>
        <taxon>unclassified sequences</taxon>
        <taxon>metagenomes</taxon>
        <taxon>organismal metagenomes</taxon>
    </lineage>
</organism>
<proteinExistence type="predicted"/>
<protein>
    <submittedName>
        <fullName evidence="1">Uncharacterized protein</fullName>
    </submittedName>
</protein>
<comment type="caution">
    <text evidence="1">The sequence shown here is derived from an EMBL/GenBank/DDBJ whole genome shotgun (WGS) entry which is preliminary data.</text>
</comment>
<dbReference type="EMBL" id="SNRY01000849">
    <property type="protein sequence ID" value="KAA6335879.1"/>
    <property type="molecule type" value="Genomic_DNA"/>
</dbReference>
<dbReference type="AlphaFoldDB" id="A0A5J4RQE5"/>
<evidence type="ECO:0000313" key="1">
    <source>
        <dbReference type="EMBL" id="KAA6335879.1"/>
    </source>
</evidence>